<reference evidence="1" key="2">
    <citation type="journal article" date="2022" name="New Phytol.">
        <title>Evolutionary transition to the ectomycorrhizal habit in the genomes of a hyperdiverse lineage of mushroom-forming fungi.</title>
        <authorList>
            <person name="Looney B."/>
            <person name="Miyauchi S."/>
            <person name="Morin E."/>
            <person name="Drula E."/>
            <person name="Courty P.E."/>
            <person name="Kohler A."/>
            <person name="Kuo A."/>
            <person name="LaButti K."/>
            <person name="Pangilinan J."/>
            <person name="Lipzen A."/>
            <person name="Riley R."/>
            <person name="Andreopoulos W."/>
            <person name="He G."/>
            <person name="Johnson J."/>
            <person name="Nolan M."/>
            <person name="Tritt A."/>
            <person name="Barry K.W."/>
            <person name="Grigoriev I.V."/>
            <person name="Nagy L.G."/>
            <person name="Hibbett D."/>
            <person name="Henrissat B."/>
            <person name="Matheny P.B."/>
            <person name="Labbe J."/>
            <person name="Martin F.M."/>
        </authorList>
    </citation>
    <scope>NUCLEOTIDE SEQUENCE</scope>
    <source>
        <strain evidence="1">FP105234-sp</strain>
    </source>
</reference>
<protein>
    <submittedName>
        <fullName evidence="1">Uncharacterized protein</fullName>
    </submittedName>
</protein>
<dbReference type="EMBL" id="MU275842">
    <property type="protein sequence ID" value="KAI0053017.1"/>
    <property type="molecule type" value="Genomic_DNA"/>
</dbReference>
<dbReference type="Proteomes" id="UP000814033">
    <property type="component" value="Unassembled WGS sequence"/>
</dbReference>
<comment type="caution">
    <text evidence="1">The sequence shown here is derived from an EMBL/GenBank/DDBJ whole genome shotgun (WGS) entry which is preliminary data.</text>
</comment>
<name>A0ACB8SA11_9AGAM</name>
<proteinExistence type="predicted"/>
<keyword evidence="2" id="KW-1185">Reference proteome</keyword>
<reference evidence="1" key="1">
    <citation type="submission" date="2021-02" db="EMBL/GenBank/DDBJ databases">
        <authorList>
            <consortium name="DOE Joint Genome Institute"/>
            <person name="Ahrendt S."/>
            <person name="Looney B.P."/>
            <person name="Miyauchi S."/>
            <person name="Morin E."/>
            <person name="Drula E."/>
            <person name="Courty P.E."/>
            <person name="Chicoki N."/>
            <person name="Fauchery L."/>
            <person name="Kohler A."/>
            <person name="Kuo A."/>
            <person name="Labutti K."/>
            <person name="Pangilinan J."/>
            <person name="Lipzen A."/>
            <person name="Riley R."/>
            <person name="Andreopoulos W."/>
            <person name="He G."/>
            <person name="Johnson J."/>
            <person name="Barry K.W."/>
            <person name="Grigoriev I.V."/>
            <person name="Nagy L."/>
            <person name="Hibbett D."/>
            <person name="Henrissat B."/>
            <person name="Matheny P.B."/>
            <person name="Labbe J."/>
            <person name="Martin F."/>
        </authorList>
    </citation>
    <scope>NUCLEOTIDE SEQUENCE</scope>
    <source>
        <strain evidence="1">FP105234-sp</strain>
    </source>
</reference>
<sequence length="266" mass="29765">MDRFLTVTKPSRQFSARDDGKNKSRPKHRFNPYHVDQSEDISYEKWRSERGHHQYERTLHVKHPTHATHSLNAANRKASSSKITRQILNTLSDESNPITHSDVVSRADHVVSSATGHQRSEHRINLLTGLRPTSEQYFSLRNKKIKEQAAQAEGTILSGVRVYINGYLRDTTDIEMKRLVSQAGGQVLPTSAGATHILTSQQLSGSKTQKLLTTKPKIKVQVVRPEWVFESVEAGKRLPEGPYAVVTDGTSRKLADMFGEQAGGSC</sequence>
<evidence type="ECO:0000313" key="1">
    <source>
        <dbReference type="EMBL" id="KAI0053017.1"/>
    </source>
</evidence>
<evidence type="ECO:0000313" key="2">
    <source>
        <dbReference type="Proteomes" id="UP000814033"/>
    </source>
</evidence>
<accession>A0ACB8SA11</accession>
<organism evidence="1 2">
    <name type="scientific">Auriscalpium vulgare</name>
    <dbReference type="NCBI Taxonomy" id="40419"/>
    <lineage>
        <taxon>Eukaryota</taxon>
        <taxon>Fungi</taxon>
        <taxon>Dikarya</taxon>
        <taxon>Basidiomycota</taxon>
        <taxon>Agaricomycotina</taxon>
        <taxon>Agaricomycetes</taxon>
        <taxon>Russulales</taxon>
        <taxon>Auriscalpiaceae</taxon>
        <taxon>Auriscalpium</taxon>
    </lineage>
</organism>
<gene>
    <name evidence="1" type="ORF">FA95DRAFT_1482608</name>
</gene>